<name>A0A9E8ZI78_9CYAN</name>
<evidence type="ECO:0000256" key="1">
    <source>
        <dbReference type="ARBA" id="ARBA00006754"/>
    </source>
</evidence>
<organism evidence="4 5">
    <name type="scientific">Thermocoleostomius sinensis A174</name>
    <dbReference type="NCBI Taxonomy" id="2016057"/>
    <lineage>
        <taxon>Bacteria</taxon>
        <taxon>Bacillati</taxon>
        <taxon>Cyanobacteriota</taxon>
        <taxon>Cyanophyceae</taxon>
        <taxon>Oculatellales</taxon>
        <taxon>Oculatellaceae</taxon>
        <taxon>Thermocoleostomius</taxon>
    </lineage>
</organism>
<reference evidence="4" key="1">
    <citation type="submission" date="2022-12" db="EMBL/GenBank/DDBJ databases">
        <title>Polyphasic identification of a Novel Hot-Spring Cyanobacterium Ocullathermofonsia sinensis gen nov. sp. nov. and Genomic Insights on its Adaptations to the Thermal Habitat.</title>
        <authorList>
            <person name="Daroch M."/>
            <person name="Tang J."/>
            <person name="Jiang Y."/>
        </authorList>
    </citation>
    <scope>NUCLEOTIDE SEQUENCE</scope>
    <source>
        <strain evidence="4">PKUAC-SCTA174</strain>
    </source>
</reference>
<evidence type="ECO:0000313" key="5">
    <source>
        <dbReference type="Proteomes" id="UP001163152"/>
    </source>
</evidence>
<dbReference type="PANTHER" id="PTHR33744">
    <property type="entry name" value="CARBOHYDRATE DIACID REGULATOR"/>
    <property type="match status" value="1"/>
</dbReference>
<accession>A0A9E8ZI78</accession>
<comment type="similarity">
    <text evidence="1">Belongs to the CdaR family.</text>
</comment>
<dbReference type="InterPro" id="IPR051448">
    <property type="entry name" value="CdaR-like_regulators"/>
</dbReference>
<feature type="domain" description="CdaR GGDEF-like" evidence="3">
    <location>
        <begin position="125"/>
        <end position="285"/>
    </location>
</feature>
<dbReference type="PANTHER" id="PTHR33744:SF15">
    <property type="entry name" value="CARBOHYDRATE DIACID REGULATOR"/>
    <property type="match status" value="1"/>
</dbReference>
<dbReference type="InterPro" id="IPR025736">
    <property type="entry name" value="PucR_C-HTH_dom"/>
</dbReference>
<dbReference type="InterPro" id="IPR041522">
    <property type="entry name" value="CdaR_GGDEF"/>
</dbReference>
<sequence length="402" mass="44301">MLDMPIGFVHVASAVTERLAELLCAPVFVTDRKGIVITSSEPHHIGQLLQSERSLSPLGQLLRIPLQHETETGEVIVGQSQNQETVPPRLAHALVELVINQTVTKNETIGRHDLKNQLIYDLVHGRVNDELETLGQARQLGMDLTQPRAVILIDAADYILRNTAYSTYRDLELARKRRAQVVIGSIVSFFHLPNDTICADLGSGNICVLKASNSKNLDPWARSKDVPEGANPSWANLTALKRAAHALLQRLCSDLGTSVNIGIGRYHPGLQGLAQSYKDAQAALSLGNRLQGQNQVHCLAELGIAAFVGIADESTKIDLAKYLLSPLDREPELLTTLNTFFTENCCPSSTAKKLSIHRNTLSYRLDKITSLTGLEPRKFDDAVQMRLSILLRSFQATYSKNF</sequence>
<dbReference type="Pfam" id="PF17853">
    <property type="entry name" value="GGDEF_2"/>
    <property type="match status" value="1"/>
</dbReference>
<dbReference type="Pfam" id="PF13556">
    <property type="entry name" value="HTH_30"/>
    <property type="match status" value="1"/>
</dbReference>
<dbReference type="EMBL" id="CP113797">
    <property type="protein sequence ID" value="WAL61748.1"/>
    <property type="molecule type" value="Genomic_DNA"/>
</dbReference>
<proteinExistence type="inferred from homology"/>
<gene>
    <name evidence="4" type="ORF">OXH18_07110</name>
</gene>
<keyword evidence="5" id="KW-1185">Reference proteome</keyword>
<dbReference type="Gene3D" id="1.10.10.2840">
    <property type="entry name" value="PucR C-terminal helix-turn-helix domain"/>
    <property type="match status" value="1"/>
</dbReference>
<feature type="domain" description="PucR C-terminal helix-turn-helix" evidence="2">
    <location>
        <begin position="333"/>
        <end position="390"/>
    </location>
</feature>
<dbReference type="RefSeq" id="WP_268611787.1">
    <property type="nucleotide sequence ID" value="NZ_CP113797.1"/>
</dbReference>
<dbReference type="KEGG" id="tsin:OXH18_07110"/>
<protein>
    <submittedName>
        <fullName evidence="4">Helix-turn-helix domain-containing protein</fullName>
    </submittedName>
</protein>
<dbReference type="InterPro" id="IPR042070">
    <property type="entry name" value="PucR_C-HTH_sf"/>
</dbReference>
<evidence type="ECO:0000259" key="3">
    <source>
        <dbReference type="Pfam" id="PF17853"/>
    </source>
</evidence>
<evidence type="ECO:0000313" key="4">
    <source>
        <dbReference type="EMBL" id="WAL61748.1"/>
    </source>
</evidence>
<evidence type="ECO:0000259" key="2">
    <source>
        <dbReference type="Pfam" id="PF13556"/>
    </source>
</evidence>
<dbReference type="Proteomes" id="UP001163152">
    <property type="component" value="Chromosome"/>
</dbReference>
<dbReference type="AlphaFoldDB" id="A0A9E8ZI78"/>